<dbReference type="PANTHER" id="PTHR15822:SF23">
    <property type="entry name" value="ENDONUCLEASE_EXONUCLEASE_PHOSPHATASE FAMILY PROTEIN"/>
    <property type="match status" value="1"/>
</dbReference>
<comment type="caution">
    <text evidence="3">The sequence shown here is derived from an EMBL/GenBank/DDBJ whole genome shotgun (WGS) entry which is preliminary data.</text>
</comment>
<reference evidence="3 4" key="1">
    <citation type="submission" date="2016-04" db="EMBL/GenBank/DDBJ databases">
        <title>Draft genome of an Enterococcus thailandicus strain isolated from bovine feces.</title>
        <authorList>
            <person name="Beukers A.G."/>
            <person name="Zaheer R."/>
            <person name="Goji N."/>
            <person name="Cook S.R."/>
            <person name="Amoako K."/>
            <person name="Chaves A.V."/>
            <person name="Ward M.P."/>
            <person name="Mcallister T.A."/>
        </authorList>
    </citation>
    <scope>NUCLEOTIDE SEQUENCE [LARGE SCALE GENOMIC DNA]</scope>
    <source>
        <strain evidence="3 4">F0711D 46</strain>
    </source>
</reference>
<dbReference type="RefSeq" id="WP_067481433.1">
    <property type="nucleotide sequence ID" value="NZ_BSWU01000020.1"/>
</dbReference>
<dbReference type="Gene3D" id="3.60.10.10">
    <property type="entry name" value="Endonuclease/exonuclease/phosphatase"/>
    <property type="match status" value="1"/>
</dbReference>
<protein>
    <submittedName>
        <fullName evidence="3">Hydrolase</fullName>
    </submittedName>
</protein>
<evidence type="ECO:0000259" key="2">
    <source>
        <dbReference type="Pfam" id="PF03372"/>
    </source>
</evidence>
<organism evidence="3 4">
    <name type="scientific">Enterococcus thailandicus</name>
    <dbReference type="NCBI Taxonomy" id="417368"/>
    <lineage>
        <taxon>Bacteria</taxon>
        <taxon>Bacillati</taxon>
        <taxon>Bacillota</taxon>
        <taxon>Bacilli</taxon>
        <taxon>Lactobacillales</taxon>
        <taxon>Enterococcaceae</taxon>
        <taxon>Enterococcus</taxon>
    </lineage>
</organism>
<keyword evidence="4" id="KW-1185">Reference proteome</keyword>
<dbReference type="InterPro" id="IPR036691">
    <property type="entry name" value="Endo/exonu/phosph_ase_sf"/>
</dbReference>
<evidence type="ECO:0000313" key="3">
    <source>
        <dbReference type="EMBL" id="OAQ56753.1"/>
    </source>
</evidence>
<accession>A0A179EVC8</accession>
<dbReference type="Pfam" id="PF03372">
    <property type="entry name" value="Exo_endo_phos"/>
    <property type="match status" value="1"/>
</dbReference>
<gene>
    <name evidence="3" type="ORF">A6E74_11505</name>
</gene>
<evidence type="ECO:0000313" key="4">
    <source>
        <dbReference type="Proteomes" id="UP000078516"/>
    </source>
</evidence>
<feature type="domain" description="Endonuclease/exonuclease/phosphatase" evidence="2">
    <location>
        <begin position="18"/>
        <end position="266"/>
    </location>
</feature>
<evidence type="ECO:0000256" key="1">
    <source>
        <dbReference type="ARBA" id="ARBA00022801"/>
    </source>
</evidence>
<dbReference type="SUPFAM" id="SSF56219">
    <property type="entry name" value="DNase I-like"/>
    <property type="match status" value="1"/>
</dbReference>
<dbReference type="PANTHER" id="PTHR15822">
    <property type="entry name" value="TRAF AND TNF RECEPTOR-ASSOCIATED PROTEIN"/>
    <property type="match status" value="1"/>
</dbReference>
<dbReference type="EMBL" id="LWMN01000002">
    <property type="protein sequence ID" value="OAQ56753.1"/>
    <property type="molecule type" value="Genomic_DNA"/>
</dbReference>
<sequence length="276" mass="31438">MNLLTLNTHSWLEKEAEQKLQQLVEKIIEADYEVIALQEVNQLVDSVIVSQSELIGFCPVSGQKGIHEDNFAYCLVKKLAMKGRTYYWSWDMSHIGYDIYEEGNALLSKNPLTSEAIVVSETSNYQDYRTRKLLIGNTLFQGKEICVVSTHFSWWQDENSGFAFEWHQLEKRLLTETNPLFLLGDFNNPAQEAGYSLVEKSPLALRDSYSIAKVKSGEATVEQAIDGWKENTRKLRIDYIFVPATSIVDAHQVVFDGKNAPVVSDHFGVEIEITEF</sequence>
<dbReference type="Proteomes" id="UP000078516">
    <property type="component" value="Unassembled WGS sequence"/>
</dbReference>
<proteinExistence type="predicted"/>
<dbReference type="AlphaFoldDB" id="A0A179EVC8"/>
<keyword evidence="1 3" id="KW-0378">Hydrolase</keyword>
<dbReference type="GO" id="GO:0016787">
    <property type="term" value="F:hydrolase activity"/>
    <property type="evidence" value="ECO:0007669"/>
    <property type="project" value="UniProtKB-KW"/>
</dbReference>
<dbReference type="InterPro" id="IPR005135">
    <property type="entry name" value="Endo/exonuclease/phosphatase"/>
</dbReference>
<dbReference type="InterPro" id="IPR051547">
    <property type="entry name" value="TDP2-like"/>
</dbReference>
<name>A0A179EVC8_ENTTH</name>
<dbReference type="CDD" id="cd09079">
    <property type="entry name" value="RgfB-like"/>
    <property type="match status" value="1"/>
</dbReference>